<feature type="domain" description="VWFA" evidence="6">
    <location>
        <begin position="98"/>
        <end position="294"/>
    </location>
</feature>
<dbReference type="Pfam" id="PF07584">
    <property type="entry name" value="BatA"/>
    <property type="match status" value="1"/>
</dbReference>
<evidence type="ECO:0000256" key="4">
    <source>
        <dbReference type="ARBA" id="ARBA00023136"/>
    </source>
</evidence>
<dbReference type="AlphaFoldDB" id="A0A0U1DFU9"/>
<evidence type="ECO:0000256" key="3">
    <source>
        <dbReference type="ARBA" id="ARBA00022989"/>
    </source>
</evidence>
<organism evidence="7 8">
    <name type="scientific">Mycolicibacterium conceptionense</name>
    <dbReference type="NCBI Taxonomy" id="451644"/>
    <lineage>
        <taxon>Bacteria</taxon>
        <taxon>Bacillati</taxon>
        <taxon>Actinomycetota</taxon>
        <taxon>Actinomycetes</taxon>
        <taxon>Mycobacteriales</taxon>
        <taxon>Mycobacteriaceae</taxon>
        <taxon>Mycolicibacterium</taxon>
    </lineage>
</organism>
<dbReference type="PROSITE" id="PS50234">
    <property type="entry name" value="VWFA"/>
    <property type="match status" value="1"/>
</dbReference>
<evidence type="ECO:0000256" key="1">
    <source>
        <dbReference type="ARBA" id="ARBA00022475"/>
    </source>
</evidence>
<dbReference type="Proteomes" id="UP000182227">
    <property type="component" value="Unassembled WGS sequence"/>
</dbReference>
<name>A0A0U1DFU9_9MYCO</name>
<gene>
    <name evidence="7" type="ORF">BN970_02912</name>
</gene>
<dbReference type="EMBL" id="CTEF01000002">
    <property type="protein sequence ID" value="CQD14347.1"/>
    <property type="molecule type" value="Genomic_DNA"/>
</dbReference>
<dbReference type="SUPFAM" id="SSF53300">
    <property type="entry name" value="vWA-like"/>
    <property type="match status" value="1"/>
</dbReference>
<keyword evidence="2 5" id="KW-0812">Transmembrane</keyword>
<proteinExistence type="inferred from homology"/>
<dbReference type="InterPro" id="IPR024163">
    <property type="entry name" value="Aerotolerance_reg_N"/>
</dbReference>
<dbReference type="Pfam" id="PF13519">
    <property type="entry name" value="VWA_2"/>
    <property type="match status" value="1"/>
</dbReference>
<keyword evidence="4 5" id="KW-0472">Membrane</keyword>
<reference evidence="7 8" key="1">
    <citation type="submission" date="2015-03" db="EMBL/GenBank/DDBJ databases">
        <authorList>
            <person name="Murphy D."/>
        </authorList>
    </citation>
    <scope>NUCLEOTIDE SEQUENCE [LARGE SCALE GENOMIC DNA]</scope>
    <source>
        <strain evidence="7 8">D16</strain>
    </source>
</reference>
<evidence type="ECO:0000256" key="2">
    <source>
        <dbReference type="ARBA" id="ARBA00022692"/>
    </source>
</evidence>
<feature type="transmembrane region" description="Helical" evidence="5">
    <location>
        <begin position="16"/>
        <end position="36"/>
    </location>
</feature>
<dbReference type="PANTHER" id="PTHR22550:SF5">
    <property type="entry name" value="LEUCINE ZIPPER PROTEIN 4"/>
    <property type="match status" value="1"/>
</dbReference>
<keyword evidence="1" id="KW-1003">Cell membrane</keyword>
<dbReference type="InterPro" id="IPR022933">
    <property type="entry name" value="UPF0353"/>
</dbReference>
<feature type="transmembrane region" description="Helical" evidence="5">
    <location>
        <begin position="310"/>
        <end position="329"/>
    </location>
</feature>
<dbReference type="PANTHER" id="PTHR22550">
    <property type="entry name" value="SPORE GERMINATION PROTEIN"/>
    <property type="match status" value="1"/>
</dbReference>
<sequence>MTLPILGPMSLTGFAHAWWFLFLFVVLGLIAYYVFVQRARKQRVLRFANMELLESVAPKQPTRWRHLPAALLAVSLVLLTVAMAGPTHDVRIPRNRAVVMLVIDVSQSMRATDVAPSRLAAAQEAAKQFADQLTPGINLGLIAYAGTATVLVQPTTNREATKNGLDKLQLADRTATGEGIFTALQAIATVGAVIGGGDEKPPARIVLMSDGKETVPSNPDNPKGAYTAARTAKDQGVPISTVSFGTPYGYVEINDQRQPVPVDDEMLGRIAKLSGGDAFTASSLEQLKQVFTSLQQQIGYETIKGDASLGWLRLGALVLAVAGVAALMINADCLARWAVPSPRVVLDVGDAIFGRHR</sequence>
<evidence type="ECO:0000259" key="6">
    <source>
        <dbReference type="PROSITE" id="PS50234"/>
    </source>
</evidence>
<accession>A0A0U1DFU9</accession>
<evidence type="ECO:0000313" key="7">
    <source>
        <dbReference type="EMBL" id="CQD14347.1"/>
    </source>
</evidence>
<evidence type="ECO:0000313" key="8">
    <source>
        <dbReference type="Proteomes" id="UP000182227"/>
    </source>
</evidence>
<protein>
    <submittedName>
        <fullName evidence="7">Mg-chelatase subunit ChlD</fullName>
    </submittedName>
</protein>
<dbReference type="InterPro" id="IPR050768">
    <property type="entry name" value="UPF0353/GerABKA_families"/>
</dbReference>
<dbReference type="NCBIfam" id="NF010238">
    <property type="entry name" value="PRK13685.1"/>
    <property type="match status" value="1"/>
</dbReference>
<evidence type="ECO:0000256" key="5">
    <source>
        <dbReference type="SAM" id="Phobius"/>
    </source>
</evidence>
<dbReference type="HAMAP" id="MF_01340">
    <property type="entry name" value="UPF0353"/>
    <property type="match status" value="1"/>
</dbReference>
<dbReference type="Gene3D" id="3.40.50.410">
    <property type="entry name" value="von Willebrand factor, type A domain"/>
    <property type="match status" value="1"/>
</dbReference>
<dbReference type="SMART" id="SM00327">
    <property type="entry name" value="VWA"/>
    <property type="match status" value="1"/>
</dbReference>
<dbReference type="InterPro" id="IPR036465">
    <property type="entry name" value="vWFA_dom_sf"/>
</dbReference>
<keyword evidence="3 5" id="KW-1133">Transmembrane helix</keyword>
<dbReference type="InterPro" id="IPR002035">
    <property type="entry name" value="VWF_A"/>
</dbReference>